<proteinExistence type="inferred from homology"/>
<evidence type="ECO:0000256" key="2">
    <source>
        <dbReference type="ARBA" id="ARBA00022475"/>
    </source>
</evidence>
<feature type="transmembrane region" description="Helical" evidence="7">
    <location>
        <begin position="227"/>
        <end position="249"/>
    </location>
</feature>
<evidence type="ECO:0000256" key="8">
    <source>
        <dbReference type="SAM" id="MobiDB-lite"/>
    </source>
</evidence>
<evidence type="ECO:0000256" key="3">
    <source>
        <dbReference type="ARBA" id="ARBA00022519"/>
    </source>
</evidence>
<name>A0A3A1YU76_9BURK</name>
<keyword evidence="2 7" id="KW-1003">Cell membrane</keyword>
<dbReference type="Pfam" id="PF03631">
    <property type="entry name" value="Virul_fac_BrkB"/>
    <property type="match status" value="1"/>
</dbReference>
<evidence type="ECO:0000256" key="4">
    <source>
        <dbReference type="ARBA" id="ARBA00022692"/>
    </source>
</evidence>
<feature type="transmembrane region" description="Helical" evidence="7">
    <location>
        <begin position="52"/>
        <end position="78"/>
    </location>
</feature>
<comment type="subcellular location">
    <subcellularLocation>
        <location evidence="1 7">Cell membrane</location>
        <topology evidence="1 7">Multi-pass membrane protein</topology>
    </subcellularLocation>
</comment>
<evidence type="ECO:0000256" key="5">
    <source>
        <dbReference type="ARBA" id="ARBA00022989"/>
    </source>
</evidence>
<dbReference type="OrthoDB" id="9808671at2"/>
<dbReference type="GO" id="GO:0005886">
    <property type="term" value="C:plasma membrane"/>
    <property type="evidence" value="ECO:0007669"/>
    <property type="project" value="UniProtKB-SubCell"/>
</dbReference>
<keyword evidence="6 7" id="KW-0472">Membrane</keyword>
<evidence type="ECO:0000313" key="9">
    <source>
        <dbReference type="EMBL" id="RIY39617.1"/>
    </source>
</evidence>
<dbReference type="Proteomes" id="UP000266206">
    <property type="component" value="Unassembled WGS sequence"/>
</dbReference>
<protein>
    <recommendedName>
        <fullName evidence="7">UPF0761 membrane protein CJP73_13460</fullName>
    </recommendedName>
</protein>
<evidence type="ECO:0000256" key="1">
    <source>
        <dbReference type="ARBA" id="ARBA00004651"/>
    </source>
</evidence>
<dbReference type="InterPro" id="IPR017039">
    <property type="entry name" value="Virul_fac_BrkB"/>
</dbReference>
<comment type="similarity">
    <text evidence="7">Belongs to the UPF0761 family.</text>
</comment>
<feature type="region of interest" description="Disordered" evidence="8">
    <location>
        <begin position="1"/>
        <end position="22"/>
    </location>
</feature>
<sequence>MSAKSPQPTDHDKETSTTKARLKQKWHDAVKVLAYAAAHAKDKKLTQVASSLTFTTVLALVPMLAVFLSLFTAFPLFAEFREALENLLVNSLMPPTVSDTVMRYLNMFAEQASGLTAIGTVFLLVVSIMLIMTIDTVLNDIWQVEQQRPLPQRILVYWAIISAGPILAGASLWATSYLAQQSAFDVGHIARSMRIALSVIPVVITGLAFSALFVFVPNRHVFWRDALAGGFGTAIVLEIMKAGFAYYITQFPSYTVIYGAFATLPIFLLWIYLSWLAILFGATVAATLPSLRLRRWAEKRKTGAAFIDAVRVLRLLRSTQNTPNPGRSTRFLGAHMRLHTNELLSVLRALKKLGIVVPTQEKGMDHWVLACDIREAKLSTLIDQFLLDRHQPELQEDPFLLKALAHALSDCPNITLEDLFNETIPLSETPELLENKETTPKSGETHHA</sequence>
<accession>A0A3A1YU76</accession>
<dbReference type="AlphaFoldDB" id="A0A3A1YU76"/>
<dbReference type="RefSeq" id="WP_119516779.1">
    <property type="nucleotide sequence ID" value="NZ_NQYH01000014.1"/>
</dbReference>
<evidence type="ECO:0000313" key="10">
    <source>
        <dbReference type="Proteomes" id="UP000266206"/>
    </source>
</evidence>
<keyword evidence="4 7" id="KW-0812">Transmembrane</keyword>
<dbReference type="NCBIfam" id="TIGR00765">
    <property type="entry name" value="yihY_not_rbn"/>
    <property type="match status" value="1"/>
</dbReference>
<comment type="caution">
    <text evidence="9">The sequence shown here is derived from an EMBL/GenBank/DDBJ whole genome shotgun (WGS) entry which is preliminary data.</text>
</comment>
<keyword evidence="3" id="KW-0997">Cell inner membrane</keyword>
<gene>
    <name evidence="9" type="ORF">CJP73_13460</name>
</gene>
<feature type="transmembrane region" description="Helical" evidence="7">
    <location>
        <begin position="155"/>
        <end position="175"/>
    </location>
</feature>
<feature type="region of interest" description="Disordered" evidence="8">
    <location>
        <begin position="427"/>
        <end position="448"/>
    </location>
</feature>
<keyword evidence="5 7" id="KW-1133">Transmembrane helix</keyword>
<dbReference type="PANTHER" id="PTHR30213:SF0">
    <property type="entry name" value="UPF0761 MEMBRANE PROTEIN YIHY"/>
    <property type="match status" value="1"/>
</dbReference>
<feature type="transmembrane region" description="Helical" evidence="7">
    <location>
        <begin position="269"/>
        <end position="291"/>
    </location>
</feature>
<evidence type="ECO:0000256" key="7">
    <source>
        <dbReference type="HAMAP-Rule" id="MF_00672"/>
    </source>
</evidence>
<evidence type="ECO:0000256" key="6">
    <source>
        <dbReference type="ARBA" id="ARBA00023136"/>
    </source>
</evidence>
<feature type="transmembrane region" description="Helical" evidence="7">
    <location>
        <begin position="112"/>
        <end position="134"/>
    </location>
</feature>
<dbReference type="HAMAP" id="MF_00672">
    <property type="entry name" value="UPF0761"/>
    <property type="match status" value="1"/>
</dbReference>
<feature type="transmembrane region" description="Helical" evidence="7">
    <location>
        <begin position="195"/>
        <end position="215"/>
    </location>
</feature>
<organism evidence="9 10">
    <name type="scientific">Neopusillimonas maritima</name>
    <dbReference type="NCBI Taxonomy" id="2026239"/>
    <lineage>
        <taxon>Bacteria</taxon>
        <taxon>Pseudomonadati</taxon>
        <taxon>Pseudomonadota</taxon>
        <taxon>Betaproteobacteria</taxon>
        <taxon>Burkholderiales</taxon>
        <taxon>Alcaligenaceae</taxon>
        <taxon>Neopusillimonas</taxon>
    </lineage>
</organism>
<dbReference type="PANTHER" id="PTHR30213">
    <property type="entry name" value="INNER MEMBRANE PROTEIN YHJD"/>
    <property type="match status" value="1"/>
</dbReference>
<reference evidence="9 10" key="1">
    <citation type="submission" date="2017-08" db="EMBL/GenBank/DDBJ databases">
        <title>Pusillimonas indicus sp. nov., a member of the family Alcaligenaceae isolated from surface seawater.</title>
        <authorList>
            <person name="Li J."/>
        </authorList>
    </citation>
    <scope>NUCLEOTIDE SEQUENCE [LARGE SCALE GENOMIC DNA]</scope>
    <source>
        <strain evidence="9 10">L52-1-41</strain>
    </source>
</reference>
<feature type="compositionally biased region" description="Basic and acidic residues" evidence="8">
    <location>
        <begin position="433"/>
        <end position="448"/>
    </location>
</feature>
<dbReference type="EMBL" id="NQYH01000014">
    <property type="protein sequence ID" value="RIY39617.1"/>
    <property type="molecule type" value="Genomic_DNA"/>
</dbReference>
<dbReference type="InterPro" id="IPR023679">
    <property type="entry name" value="UPF0761_bac"/>
</dbReference>